<feature type="domain" description="Aminoacyl-tRNA synthetase class II (G/ P/ S/T)" evidence="1">
    <location>
        <begin position="25"/>
        <end position="121"/>
    </location>
</feature>
<protein>
    <submittedName>
        <fullName evidence="2">Serine--tRNA ligase</fullName>
    </submittedName>
</protein>
<accession>A0ABR2N096</accession>
<sequence length="125" mass="14549">MLESLLVSSKKLILIVVIHWVFFGVHQFQKIEQFCITSPNENKSWEMHEEMLLNSEKCYQELNLLYQVVYVVSVALNNAEAKRYNLEGWFPSSKTYRELASCSDCTDCQVRGLGIRFGQEKISFT</sequence>
<evidence type="ECO:0000313" key="2">
    <source>
        <dbReference type="EMBL" id="KAK8969532.1"/>
    </source>
</evidence>
<comment type="caution">
    <text evidence="2">The sequence shown here is derived from an EMBL/GenBank/DDBJ whole genome shotgun (WGS) entry which is preliminary data.</text>
</comment>
<name>A0ABR2N096_9ASPA</name>
<dbReference type="PANTHER" id="PTHR11778">
    <property type="entry name" value="SERYL-TRNA SYNTHETASE"/>
    <property type="match status" value="1"/>
</dbReference>
<organism evidence="2 3">
    <name type="scientific">Platanthera guangdongensis</name>
    <dbReference type="NCBI Taxonomy" id="2320717"/>
    <lineage>
        <taxon>Eukaryota</taxon>
        <taxon>Viridiplantae</taxon>
        <taxon>Streptophyta</taxon>
        <taxon>Embryophyta</taxon>
        <taxon>Tracheophyta</taxon>
        <taxon>Spermatophyta</taxon>
        <taxon>Magnoliopsida</taxon>
        <taxon>Liliopsida</taxon>
        <taxon>Asparagales</taxon>
        <taxon>Orchidaceae</taxon>
        <taxon>Orchidoideae</taxon>
        <taxon>Orchideae</taxon>
        <taxon>Orchidinae</taxon>
        <taxon>Platanthera</taxon>
    </lineage>
</organism>
<dbReference type="InterPro" id="IPR002317">
    <property type="entry name" value="Ser-tRNA-ligase_type_1"/>
</dbReference>
<gene>
    <name evidence="2" type="ORF">KSP40_PGU002624</name>
</gene>
<dbReference type="Pfam" id="PF00587">
    <property type="entry name" value="tRNA-synt_2b"/>
    <property type="match status" value="1"/>
</dbReference>
<dbReference type="Proteomes" id="UP001412067">
    <property type="component" value="Unassembled WGS sequence"/>
</dbReference>
<proteinExistence type="predicted"/>
<dbReference type="InterPro" id="IPR045864">
    <property type="entry name" value="aa-tRNA-synth_II/BPL/LPL"/>
</dbReference>
<dbReference type="Gene3D" id="3.30.930.10">
    <property type="entry name" value="Bira Bifunctional Protein, Domain 2"/>
    <property type="match status" value="1"/>
</dbReference>
<dbReference type="PRINTS" id="PR00981">
    <property type="entry name" value="TRNASYNTHSER"/>
</dbReference>
<evidence type="ECO:0000259" key="1">
    <source>
        <dbReference type="Pfam" id="PF00587"/>
    </source>
</evidence>
<keyword evidence="2" id="KW-0436">Ligase</keyword>
<dbReference type="GO" id="GO:0016874">
    <property type="term" value="F:ligase activity"/>
    <property type="evidence" value="ECO:0007669"/>
    <property type="project" value="UniProtKB-KW"/>
</dbReference>
<dbReference type="SUPFAM" id="SSF55681">
    <property type="entry name" value="Class II aaRS and biotin synthetases"/>
    <property type="match status" value="1"/>
</dbReference>
<reference evidence="2 3" key="1">
    <citation type="journal article" date="2022" name="Nat. Plants">
        <title>Genomes of leafy and leafless Platanthera orchids illuminate the evolution of mycoheterotrophy.</title>
        <authorList>
            <person name="Li M.H."/>
            <person name="Liu K.W."/>
            <person name="Li Z."/>
            <person name="Lu H.C."/>
            <person name="Ye Q.L."/>
            <person name="Zhang D."/>
            <person name="Wang J.Y."/>
            <person name="Li Y.F."/>
            <person name="Zhong Z.M."/>
            <person name="Liu X."/>
            <person name="Yu X."/>
            <person name="Liu D.K."/>
            <person name="Tu X.D."/>
            <person name="Liu B."/>
            <person name="Hao Y."/>
            <person name="Liao X.Y."/>
            <person name="Jiang Y.T."/>
            <person name="Sun W.H."/>
            <person name="Chen J."/>
            <person name="Chen Y.Q."/>
            <person name="Ai Y."/>
            <person name="Zhai J.W."/>
            <person name="Wu S.S."/>
            <person name="Zhou Z."/>
            <person name="Hsiao Y.Y."/>
            <person name="Wu W.L."/>
            <person name="Chen Y.Y."/>
            <person name="Lin Y.F."/>
            <person name="Hsu J.L."/>
            <person name="Li C.Y."/>
            <person name="Wang Z.W."/>
            <person name="Zhao X."/>
            <person name="Zhong W.Y."/>
            <person name="Ma X.K."/>
            <person name="Ma L."/>
            <person name="Huang J."/>
            <person name="Chen G.Z."/>
            <person name="Huang M.Z."/>
            <person name="Huang L."/>
            <person name="Peng D.H."/>
            <person name="Luo Y.B."/>
            <person name="Zou S.Q."/>
            <person name="Chen S.P."/>
            <person name="Lan S."/>
            <person name="Tsai W.C."/>
            <person name="Van de Peer Y."/>
            <person name="Liu Z.J."/>
        </authorList>
    </citation>
    <scope>NUCLEOTIDE SEQUENCE [LARGE SCALE GENOMIC DNA]</scope>
    <source>
        <strain evidence="2">Lor288</strain>
    </source>
</reference>
<evidence type="ECO:0000313" key="3">
    <source>
        <dbReference type="Proteomes" id="UP001412067"/>
    </source>
</evidence>
<dbReference type="InterPro" id="IPR002314">
    <property type="entry name" value="aa-tRNA-synt_IIb"/>
</dbReference>
<dbReference type="EMBL" id="JBBWWR010000003">
    <property type="protein sequence ID" value="KAK8969532.1"/>
    <property type="molecule type" value="Genomic_DNA"/>
</dbReference>
<keyword evidence="3" id="KW-1185">Reference proteome</keyword>